<dbReference type="RefSeq" id="WP_371734875.1">
    <property type="nucleotide sequence ID" value="NZ_JBGONM010000031.1"/>
</dbReference>
<reference evidence="1 2" key="1">
    <citation type="submission" date="2024-06" db="EMBL/GenBank/DDBJ databases">
        <authorList>
            <person name="Steensen K."/>
            <person name="Seneca J."/>
            <person name="Bartlau N."/>
            <person name="Yu A.X."/>
            <person name="Polz M.F."/>
        </authorList>
    </citation>
    <scope>NUCLEOTIDE SEQUENCE [LARGE SCALE GENOMIC DNA]</scope>
    <source>
        <strain evidence="1 2">1F260</strain>
    </source>
</reference>
<gene>
    <name evidence="1" type="ORF">ACED35_13940</name>
</gene>
<proteinExistence type="predicted"/>
<organism evidence="1 2">
    <name type="scientific">Enterovibrio norvegicus</name>
    <dbReference type="NCBI Taxonomy" id="188144"/>
    <lineage>
        <taxon>Bacteria</taxon>
        <taxon>Pseudomonadati</taxon>
        <taxon>Pseudomonadota</taxon>
        <taxon>Gammaproteobacteria</taxon>
        <taxon>Vibrionales</taxon>
        <taxon>Vibrionaceae</taxon>
        <taxon>Enterovibrio</taxon>
    </lineage>
</organism>
<accession>A0ABV4L3C9</accession>
<dbReference type="EMBL" id="JBGONM010000031">
    <property type="protein sequence ID" value="MEZ8082222.1"/>
    <property type="molecule type" value="Genomic_DNA"/>
</dbReference>
<protein>
    <submittedName>
        <fullName evidence="1">Uncharacterized protein</fullName>
    </submittedName>
</protein>
<name>A0ABV4L3C9_9GAMM</name>
<evidence type="ECO:0000313" key="2">
    <source>
        <dbReference type="Proteomes" id="UP001569154"/>
    </source>
</evidence>
<evidence type="ECO:0000313" key="1">
    <source>
        <dbReference type="EMBL" id="MEZ8082222.1"/>
    </source>
</evidence>
<sequence length="179" mass="19487">MTTMEHMQPSEYSTLLNRFQTLFPVSLLISLTLFGGGPLHAQSYPSAGETKANLEMLGYHNEWQPTQEGEKLVIDSGEIWINNEETFALLAVIDDDEDAMRTSIIDNLAICATLGVAVSGQSSVHAFKTFGSLMGSALSHPKKQLFNDALAFRFHLMVSDDSGQATILRCGVQASNTSS</sequence>
<dbReference type="Proteomes" id="UP001569154">
    <property type="component" value="Unassembled WGS sequence"/>
</dbReference>
<keyword evidence="2" id="KW-1185">Reference proteome</keyword>
<comment type="caution">
    <text evidence="1">The sequence shown here is derived from an EMBL/GenBank/DDBJ whole genome shotgun (WGS) entry which is preliminary data.</text>
</comment>